<evidence type="ECO:0000313" key="1">
    <source>
        <dbReference type="EMBL" id="CAI6347572.1"/>
    </source>
</evidence>
<evidence type="ECO:0000313" key="2">
    <source>
        <dbReference type="Proteomes" id="UP001160148"/>
    </source>
</evidence>
<dbReference type="AlphaFoldDB" id="A0AAV0VWL3"/>
<gene>
    <name evidence="1" type="ORF">MEUPH1_LOCUS4346</name>
</gene>
<proteinExistence type="predicted"/>
<dbReference type="Proteomes" id="UP001160148">
    <property type="component" value="Unassembled WGS sequence"/>
</dbReference>
<dbReference type="EMBL" id="CARXXK010000001">
    <property type="protein sequence ID" value="CAI6347572.1"/>
    <property type="molecule type" value="Genomic_DNA"/>
</dbReference>
<sequence>MEMFTCVKCEESLILTSQYLQDKNHLLLLHKTYGDSKIIEGLKNPSKLMICITKTCLDIFNKHFNEIKHEKKIVSQLMDKTKTHFKNNILTTAQSCYEHYIYMMELLYTVKIFKECKWTNSDLHNKAVQHVAKLRILQHN</sequence>
<organism evidence="1 2">
    <name type="scientific">Macrosiphum euphorbiae</name>
    <name type="common">potato aphid</name>
    <dbReference type="NCBI Taxonomy" id="13131"/>
    <lineage>
        <taxon>Eukaryota</taxon>
        <taxon>Metazoa</taxon>
        <taxon>Ecdysozoa</taxon>
        <taxon>Arthropoda</taxon>
        <taxon>Hexapoda</taxon>
        <taxon>Insecta</taxon>
        <taxon>Pterygota</taxon>
        <taxon>Neoptera</taxon>
        <taxon>Paraneoptera</taxon>
        <taxon>Hemiptera</taxon>
        <taxon>Sternorrhyncha</taxon>
        <taxon>Aphidomorpha</taxon>
        <taxon>Aphidoidea</taxon>
        <taxon>Aphididae</taxon>
        <taxon>Macrosiphini</taxon>
        <taxon>Macrosiphum</taxon>
    </lineage>
</organism>
<keyword evidence="2" id="KW-1185">Reference proteome</keyword>
<reference evidence="1 2" key="1">
    <citation type="submission" date="2023-01" db="EMBL/GenBank/DDBJ databases">
        <authorList>
            <person name="Whitehead M."/>
        </authorList>
    </citation>
    <scope>NUCLEOTIDE SEQUENCE [LARGE SCALE GENOMIC DNA]</scope>
</reference>
<protein>
    <submittedName>
        <fullName evidence="1">Uncharacterized protein</fullName>
    </submittedName>
</protein>
<name>A0AAV0VWL3_9HEMI</name>
<comment type="caution">
    <text evidence="1">The sequence shown here is derived from an EMBL/GenBank/DDBJ whole genome shotgun (WGS) entry which is preliminary data.</text>
</comment>
<accession>A0AAV0VWL3</accession>